<dbReference type="Pfam" id="PF01243">
    <property type="entry name" value="PNPOx_N"/>
    <property type="match status" value="1"/>
</dbReference>
<reference evidence="4" key="1">
    <citation type="journal article" date="2019" name="Int. J. Syst. Evol. Microbiol.">
        <title>The Global Catalogue of Microorganisms (GCM) 10K type strain sequencing project: providing services to taxonomists for standard genome sequencing and annotation.</title>
        <authorList>
            <consortium name="The Broad Institute Genomics Platform"/>
            <consortium name="The Broad Institute Genome Sequencing Center for Infectious Disease"/>
            <person name="Wu L."/>
            <person name="Ma J."/>
        </authorList>
    </citation>
    <scope>NUCLEOTIDE SEQUENCE [LARGE SCALE GENOMIC DNA]</scope>
    <source>
        <strain evidence="4">NBRC 108730</strain>
    </source>
</reference>
<organism evidence="3 4">
    <name type="scientific">Angustibacter aerolatus</name>
    <dbReference type="NCBI Taxonomy" id="1162965"/>
    <lineage>
        <taxon>Bacteria</taxon>
        <taxon>Bacillati</taxon>
        <taxon>Actinomycetota</taxon>
        <taxon>Actinomycetes</taxon>
        <taxon>Kineosporiales</taxon>
        <taxon>Kineosporiaceae</taxon>
    </lineage>
</organism>
<keyword evidence="1" id="KW-0560">Oxidoreductase</keyword>
<feature type="domain" description="Pyridoxamine 5'-phosphate oxidase N-terminal" evidence="2">
    <location>
        <begin position="8"/>
        <end position="130"/>
    </location>
</feature>
<dbReference type="PANTHER" id="PTHR35176:SF6">
    <property type="entry name" value="HEME OXYGENASE HI_0854-RELATED"/>
    <property type="match status" value="1"/>
</dbReference>
<dbReference type="EMBL" id="BSUZ01000001">
    <property type="protein sequence ID" value="GMA89223.1"/>
    <property type="molecule type" value="Genomic_DNA"/>
</dbReference>
<gene>
    <name evidence="3" type="ORF">GCM10025868_44730</name>
</gene>
<dbReference type="InterPro" id="IPR052019">
    <property type="entry name" value="F420H2_bilvrd_red/Heme_oxyg"/>
</dbReference>
<dbReference type="Gene3D" id="2.30.110.10">
    <property type="entry name" value="Electron Transport, Fmn-binding Protein, Chain A"/>
    <property type="match status" value="1"/>
</dbReference>
<name>A0ABQ6JPB9_9ACTN</name>
<proteinExistence type="predicted"/>
<dbReference type="SUPFAM" id="SSF50475">
    <property type="entry name" value="FMN-binding split barrel"/>
    <property type="match status" value="1"/>
</dbReference>
<keyword evidence="4" id="KW-1185">Reference proteome</keyword>
<evidence type="ECO:0000256" key="1">
    <source>
        <dbReference type="ARBA" id="ARBA00023002"/>
    </source>
</evidence>
<dbReference type="PANTHER" id="PTHR35176">
    <property type="entry name" value="HEME OXYGENASE HI_0854-RELATED"/>
    <property type="match status" value="1"/>
</dbReference>
<dbReference type="Proteomes" id="UP001157017">
    <property type="component" value="Unassembled WGS sequence"/>
</dbReference>
<comment type="caution">
    <text evidence="3">The sequence shown here is derived from an EMBL/GenBank/DDBJ whole genome shotgun (WGS) entry which is preliminary data.</text>
</comment>
<sequence length="138" mass="15411">MPKPPLPEGAADLLRRPCPAVVAVLRPGGDPMTVATWYLLEDDGRVLVNMDDGRARLAWMRDDPRVALTALEPENWGNHVSVRGRVVEWRADPELADIDRLSTHYTGNAYPVRDRPRTSALVEIEAWHGWQGGRPVEG</sequence>
<dbReference type="InterPro" id="IPR012349">
    <property type="entry name" value="Split_barrel_FMN-bd"/>
</dbReference>
<evidence type="ECO:0000313" key="3">
    <source>
        <dbReference type="EMBL" id="GMA89223.1"/>
    </source>
</evidence>
<evidence type="ECO:0000259" key="2">
    <source>
        <dbReference type="Pfam" id="PF01243"/>
    </source>
</evidence>
<accession>A0ABQ6JPB9</accession>
<protein>
    <submittedName>
        <fullName evidence="3">PPOX class F420-dependent enzyme</fullName>
    </submittedName>
</protein>
<dbReference type="InterPro" id="IPR011576">
    <property type="entry name" value="Pyridox_Oxase_N"/>
</dbReference>
<evidence type="ECO:0000313" key="4">
    <source>
        <dbReference type="Proteomes" id="UP001157017"/>
    </source>
</evidence>